<reference evidence="2" key="1">
    <citation type="journal article" date="2020" name="Stud. Mycol.">
        <title>101 Dothideomycetes genomes: a test case for predicting lifestyles and emergence of pathogens.</title>
        <authorList>
            <person name="Haridas S."/>
            <person name="Albert R."/>
            <person name="Binder M."/>
            <person name="Bloem J."/>
            <person name="Labutti K."/>
            <person name="Salamov A."/>
            <person name="Andreopoulos B."/>
            <person name="Baker S."/>
            <person name="Barry K."/>
            <person name="Bills G."/>
            <person name="Bluhm B."/>
            <person name="Cannon C."/>
            <person name="Castanera R."/>
            <person name="Culley D."/>
            <person name="Daum C."/>
            <person name="Ezra D."/>
            <person name="Gonzalez J."/>
            <person name="Henrissat B."/>
            <person name="Kuo A."/>
            <person name="Liang C."/>
            <person name="Lipzen A."/>
            <person name="Lutzoni F."/>
            <person name="Magnuson J."/>
            <person name="Mondo S."/>
            <person name="Nolan M."/>
            <person name="Ohm R."/>
            <person name="Pangilinan J."/>
            <person name="Park H.-J."/>
            <person name="Ramirez L."/>
            <person name="Alfaro M."/>
            <person name="Sun H."/>
            <person name="Tritt A."/>
            <person name="Yoshinaga Y."/>
            <person name="Zwiers L.-H."/>
            <person name="Turgeon B."/>
            <person name="Goodwin S."/>
            <person name="Spatafora J."/>
            <person name="Crous P."/>
            <person name="Grigoriev I."/>
        </authorList>
    </citation>
    <scope>NUCLEOTIDE SEQUENCE</scope>
    <source>
        <strain evidence="2">CBS 675.92</strain>
    </source>
</reference>
<evidence type="ECO:0000256" key="1">
    <source>
        <dbReference type="SAM" id="MobiDB-lite"/>
    </source>
</evidence>
<feature type="region of interest" description="Disordered" evidence="1">
    <location>
        <begin position="732"/>
        <end position="751"/>
    </location>
</feature>
<sequence length="1160" mass="126295">MESSSASRKRMPAPPPIEVPEPYLSHQIRPGPNAFAIREHEQREKEKRRERKQREKEERKERKRALQDSRIEALHEASTALINDICSGKVIPRALSEPASPNPQTATTTFTDLMKRAERASPEKSLHSMGSASAQIASRAHSTQPDDSTERLAAIKQKQYEQLFQPEKDPRTNRAKMEGPKEPKLFKFMNQVPDTPKDGKPAEVLIQKTDLRDRQSNMSKTSLATNASHRTPKKKLFGVSMPSFNLSSSVPKNVPPKAAQMLGTTDSASKARGKMAAGKFLGAFKTPRSNTASSLATKVHKSPPAAILPPKVFTPHTRTHRSRGSYSRTSFRGPGAAYRMGQRRAASPRKPIPFTPAQEAYKRSDDGVSAYMRRLDLAARTAREDLMSKQSTPLTPAHAADKRFDGTMLSHTPRADLPSSKRPILFALSPKTDVPFGGRQITDTERFGSHASKPPTPPEKDTPLFAGYRSGIEQVTGATHDANEEEQIDEENRTRAHRLKAPKMLDPNANVEDYPQFRPLPKKKIGLVTSGHAQLVAKTPLQSAYPAFDSVSSLSSTMSYRALEPLPPPGPVHDPGPRGSKGSESSSSYGETPEVSRRPSINGDCPSELHTPHERAPPPTPTSTKFSVGEQLEYLQSKACVPPKVAAAKKASEDSPELLRAAVYVPPAKDVTAPIKETSDGLQPTLLLPTIYVPPEKKKMGISMAQAEKEKESDSSGNVDKTNIKLDIKLAGTPRPSTAQSVRSAPATTENPLKAKEIRNPAPLRLETMDPPTVHSASSAPHREQAHGAHTTDMKPLHVRNNSQPCFRGGLQVEHSSSQLTDILNGVSPSRNSFYRFQPHCPSAVPSPLHRAPSQPSQDRAPTSVNGANGFGHTAMQRQFPVGMDPANGHGQNGVQQPQTSAATNTPSANMPTPGPPGSAGSVMSVRPDLNMNDHFYMTNAHIDTVAMYIHDHVAASSRADQTVISTKHDQLLTTLGQQFDDVKSHLNSVSEKADHSSNQTHNLSVQLDRLFEFVKTKVIESLQAQMEKSAGMEQSIKELQKSLSDLQKNSSFPSPQGLQPNFTSPNNRPHTSSNGFYGEAPSNLAGTPETRRYGNNGYWPRASPGTGREQGNPFAHSNPYNNSNNASYGSNGMAGGIPGYGYPQGSDQQYGGYPQGPSK</sequence>
<protein>
    <submittedName>
        <fullName evidence="2">Uncharacterized protein</fullName>
    </submittedName>
</protein>
<feature type="compositionally biased region" description="Basic and acidic residues" evidence="1">
    <location>
        <begin position="113"/>
        <end position="126"/>
    </location>
</feature>
<organism evidence="2 3">
    <name type="scientific">Byssothecium circinans</name>
    <dbReference type="NCBI Taxonomy" id="147558"/>
    <lineage>
        <taxon>Eukaryota</taxon>
        <taxon>Fungi</taxon>
        <taxon>Dikarya</taxon>
        <taxon>Ascomycota</taxon>
        <taxon>Pezizomycotina</taxon>
        <taxon>Dothideomycetes</taxon>
        <taxon>Pleosporomycetidae</taxon>
        <taxon>Pleosporales</taxon>
        <taxon>Massarineae</taxon>
        <taxon>Massarinaceae</taxon>
        <taxon>Byssothecium</taxon>
    </lineage>
</organism>
<name>A0A6A5U9R8_9PLEO</name>
<keyword evidence="3" id="KW-1185">Reference proteome</keyword>
<gene>
    <name evidence="2" type="ORF">CC80DRAFT_195049</name>
</gene>
<feature type="compositionally biased region" description="Polar residues" evidence="1">
    <location>
        <begin position="893"/>
        <end position="911"/>
    </location>
</feature>
<feature type="compositionally biased region" description="Polar residues" evidence="1">
    <location>
        <begin position="102"/>
        <end position="111"/>
    </location>
</feature>
<accession>A0A6A5U9R8</accession>
<feature type="region of interest" description="Disordered" evidence="1">
    <location>
        <begin position="94"/>
        <end position="149"/>
    </location>
</feature>
<feature type="compositionally biased region" description="Polar residues" evidence="1">
    <location>
        <begin position="854"/>
        <end position="865"/>
    </location>
</feature>
<feature type="region of interest" description="Disordered" evidence="1">
    <location>
        <begin position="1045"/>
        <end position="1160"/>
    </location>
</feature>
<feature type="region of interest" description="Disordered" evidence="1">
    <location>
        <begin position="159"/>
        <end position="178"/>
    </location>
</feature>
<feature type="region of interest" description="Disordered" evidence="1">
    <location>
        <begin position="306"/>
        <end position="361"/>
    </location>
</feature>
<feature type="region of interest" description="Disordered" evidence="1">
    <location>
        <begin position="884"/>
        <end position="921"/>
    </location>
</feature>
<dbReference type="AlphaFoldDB" id="A0A6A5U9R8"/>
<feature type="region of interest" description="Disordered" evidence="1">
    <location>
        <begin position="844"/>
        <end position="865"/>
    </location>
</feature>
<dbReference type="Proteomes" id="UP000800035">
    <property type="component" value="Unassembled WGS sequence"/>
</dbReference>
<feature type="compositionally biased region" description="Polar residues" evidence="1">
    <location>
        <begin position="735"/>
        <end position="751"/>
    </location>
</feature>
<feature type="region of interest" description="Disordered" evidence="1">
    <location>
        <begin position="1"/>
        <end position="68"/>
    </location>
</feature>
<dbReference type="OrthoDB" id="3796126at2759"/>
<feature type="compositionally biased region" description="Polar residues" evidence="1">
    <location>
        <begin position="128"/>
        <end position="146"/>
    </location>
</feature>
<feature type="compositionally biased region" description="Basic and acidic residues" evidence="1">
    <location>
        <begin position="166"/>
        <end position="178"/>
    </location>
</feature>
<feature type="region of interest" description="Disordered" evidence="1">
    <location>
        <begin position="435"/>
        <end position="464"/>
    </location>
</feature>
<feature type="compositionally biased region" description="Pro residues" evidence="1">
    <location>
        <begin position="565"/>
        <end position="574"/>
    </location>
</feature>
<feature type="compositionally biased region" description="Basic and acidic residues" evidence="1">
    <location>
        <begin position="37"/>
        <end position="68"/>
    </location>
</feature>
<feature type="region of interest" description="Disordered" evidence="1">
    <location>
        <begin position="561"/>
        <end position="626"/>
    </location>
</feature>
<evidence type="ECO:0000313" key="3">
    <source>
        <dbReference type="Proteomes" id="UP000800035"/>
    </source>
</evidence>
<evidence type="ECO:0000313" key="2">
    <source>
        <dbReference type="EMBL" id="KAF1961615.1"/>
    </source>
</evidence>
<dbReference type="EMBL" id="ML976980">
    <property type="protein sequence ID" value="KAF1961615.1"/>
    <property type="molecule type" value="Genomic_DNA"/>
</dbReference>
<feature type="compositionally biased region" description="Polar residues" evidence="1">
    <location>
        <begin position="1045"/>
        <end position="1076"/>
    </location>
</feature>
<feature type="compositionally biased region" description="Low complexity" evidence="1">
    <location>
        <begin position="1118"/>
        <end position="1132"/>
    </location>
</feature>
<feature type="compositionally biased region" description="Low complexity" evidence="1">
    <location>
        <begin position="577"/>
        <end position="593"/>
    </location>
</feature>
<proteinExistence type="predicted"/>